<keyword evidence="5" id="KW-0472">Membrane</keyword>
<dbReference type="Pfam" id="PF13895">
    <property type="entry name" value="Ig_2"/>
    <property type="match status" value="1"/>
</dbReference>
<keyword evidence="5" id="KW-1133">Transmembrane helix</keyword>
<evidence type="ECO:0000256" key="6">
    <source>
        <dbReference type="SAM" id="SignalP"/>
    </source>
</evidence>
<dbReference type="CDD" id="cd00096">
    <property type="entry name" value="Ig"/>
    <property type="match status" value="1"/>
</dbReference>
<dbReference type="SMART" id="SM00408">
    <property type="entry name" value="IGc2"/>
    <property type="match status" value="2"/>
</dbReference>
<feature type="chain" id="PRO_5028159483" evidence="6">
    <location>
        <begin position="21"/>
        <end position="373"/>
    </location>
</feature>
<keyword evidence="2" id="KW-1015">Disulfide bond</keyword>
<organism evidence="8 9">
    <name type="scientific">Parambassis ranga</name>
    <name type="common">Indian glassy fish</name>
    <dbReference type="NCBI Taxonomy" id="210632"/>
    <lineage>
        <taxon>Eukaryota</taxon>
        <taxon>Metazoa</taxon>
        <taxon>Chordata</taxon>
        <taxon>Craniata</taxon>
        <taxon>Vertebrata</taxon>
        <taxon>Euteleostomi</taxon>
        <taxon>Actinopterygii</taxon>
        <taxon>Neopterygii</taxon>
        <taxon>Teleostei</taxon>
        <taxon>Neoteleostei</taxon>
        <taxon>Acanthomorphata</taxon>
        <taxon>Ovalentaria</taxon>
        <taxon>Ambassidae</taxon>
        <taxon>Parambassis</taxon>
    </lineage>
</organism>
<keyword evidence="3" id="KW-0325">Glycoprotein</keyword>
<sequence length="373" mass="40607">MEKAVRCIVVLGIISGLSEAARVFPDGPFNASVGETVTLRTTLTPTNTPFTVVSWKFGSKDIISSHSVNFTAPEYEDRITFFPSTASLELRGLTLNDSGEYTVSITPADSFSIVGTTRLDVFVLVSNVTLTSNSTDLVEFSSSVRLSCSSSGSSLSFWWMNSSSEVAHIDRVQITDGGATLTIVNVTRYDQGPFRCHVFNPVSNGTSDPVNLSISYGPENVRIKGPNEIIFKHILKLSCSADSTPAPSYTWILNDQEIPYNTSEFIKEEADYSDSGDYTCRAQNDITERSSSSAVHHVAVTDLSDGAIAGIVIACLIVAFAGVAGGYVFFKKNCFELFSFLFSKLSIKAKPHSGNTEQENMYENISVIYDKKI</sequence>
<keyword evidence="8" id="KW-1185">Reference proteome</keyword>
<dbReference type="InterPro" id="IPR003599">
    <property type="entry name" value="Ig_sub"/>
</dbReference>
<dbReference type="GeneID" id="114448778"/>
<evidence type="ECO:0000256" key="2">
    <source>
        <dbReference type="ARBA" id="ARBA00023157"/>
    </source>
</evidence>
<keyword evidence="5" id="KW-0812">Transmembrane</keyword>
<dbReference type="InterPro" id="IPR036179">
    <property type="entry name" value="Ig-like_dom_sf"/>
</dbReference>
<dbReference type="SUPFAM" id="SSF48726">
    <property type="entry name" value="Immunoglobulin"/>
    <property type="match status" value="3"/>
</dbReference>
<dbReference type="AlphaFoldDB" id="A0A6P7K1Y4"/>
<evidence type="ECO:0000259" key="7">
    <source>
        <dbReference type="PROSITE" id="PS50835"/>
    </source>
</evidence>
<feature type="signal peptide" evidence="6">
    <location>
        <begin position="1"/>
        <end position="20"/>
    </location>
</feature>
<dbReference type="Pfam" id="PF13927">
    <property type="entry name" value="Ig_3"/>
    <property type="match status" value="1"/>
</dbReference>
<evidence type="ECO:0000256" key="5">
    <source>
        <dbReference type="SAM" id="Phobius"/>
    </source>
</evidence>
<accession>A0A6P7K1Y4</accession>
<dbReference type="OrthoDB" id="6159398at2759"/>
<dbReference type="InParanoid" id="A0A6P7K1Y4"/>
<feature type="domain" description="Ig-like" evidence="7">
    <location>
        <begin position="218"/>
        <end position="301"/>
    </location>
</feature>
<dbReference type="RefSeq" id="XP_028281751.1">
    <property type="nucleotide sequence ID" value="XM_028425950.1"/>
</dbReference>
<feature type="domain" description="Ig-like" evidence="7">
    <location>
        <begin position="34"/>
        <end position="114"/>
    </location>
</feature>
<dbReference type="InterPro" id="IPR013783">
    <property type="entry name" value="Ig-like_fold"/>
</dbReference>
<feature type="domain" description="Ig-like" evidence="7">
    <location>
        <begin position="126"/>
        <end position="213"/>
    </location>
</feature>
<dbReference type="PROSITE" id="PS50835">
    <property type="entry name" value="IG_LIKE"/>
    <property type="match status" value="3"/>
</dbReference>
<evidence type="ECO:0000256" key="4">
    <source>
        <dbReference type="ARBA" id="ARBA00023319"/>
    </source>
</evidence>
<dbReference type="PANTHER" id="PTHR44337">
    <property type="entry name" value="CARCINOEMBRYONIC ANTIGEN-RELATED CELL ADHESION MOLECULE 8"/>
    <property type="match status" value="1"/>
</dbReference>
<dbReference type="Pfam" id="PF07686">
    <property type="entry name" value="V-set"/>
    <property type="match status" value="1"/>
</dbReference>
<keyword evidence="1 6" id="KW-0732">Signal</keyword>
<dbReference type="Gene3D" id="2.60.40.10">
    <property type="entry name" value="Immunoglobulins"/>
    <property type="match status" value="3"/>
</dbReference>
<dbReference type="PANTHER" id="PTHR44337:SF16">
    <property type="entry name" value="CARCINOEMBRYONIC ANTIGEN-RELATED CELL ADHESION MOLECULE 20-LIKE-RELATED"/>
    <property type="match status" value="1"/>
</dbReference>
<dbReference type="Proteomes" id="UP000515145">
    <property type="component" value="Chromosome 16"/>
</dbReference>
<gene>
    <name evidence="9" type="primary">LOC114448778</name>
</gene>
<reference evidence="9" key="1">
    <citation type="submission" date="2025-08" db="UniProtKB">
        <authorList>
            <consortium name="RefSeq"/>
        </authorList>
    </citation>
    <scope>IDENTIFICATION</scope>
</reference>
<keyword evidence="4" id="KW-0393">Immunoglobulin domain</keyword>
<proteinExistence type="predicted"/>
<dbReference type="SMART" id="SM00409">
    <property type="entry name" value="IG"/>
    <property type="match status" value="3"/>
</dbReference>
<dbReference type="InterPro" id="IPR003598">
    <property type="entry name" value="Ig_sub2"/>
</dbReference>
<evidence type="ECO:0000313" key="8">
    <source>
        <dbReference type="Proteomes" id="UP000515145"/>
    </source>
</evidence>
<evidence type="ECO:0000256" key="3">
    <source>
        <dbReference type="ARBA" id="ARBA00023180"/>
    </source>
</evidence>
<dbReference type="InterPro" id="IPR007110">
    <property type="entry name" value="Ig-like_dom"/>
</dbReference>
<protein>
    <submittedName>
        <fullName evidence="9">Carcinoembryonic antigen-related cell adhesion molecule 1-like isoform X1</fullName>
    </submittedName>
</protein>
<dbReference type="InterPro" id="IPR013106">
    <property type="entry name" value="Ig_V-set"/>
</dbReference>
<evidence type="ECO:0000313" key="9">
    <source>
        <dbReference type="RefSeq" id="XP_028281751.1"/>
    </source>
</evidence>
<feature type="transmembrane region" description="Helical" evidence="5">
    <location>
        <begin position="307"/>
        <end position="330"/>
    </location>
</feature>
<dbReference type="InterPro" id="IPR052598">
    <property type="entry name" value="IgSF_CEA-related"/>
</dbReference>
<name>A0A6P7K1Y4_9TELE</name>
<evidence type="ECO:0000256" key="1">
    <source>
        <dbReference type="ARBA" id="ARBA00022729"/>
    </source>
</evidence>